<evidence type="ECO:0000256" key="3">
    <source>
        <dbReference type="ARBA" id="ARBA00022475"/>
    </source>
</evidence>
<name>A0A9X7ZGL6_9MYCO</name>
<keyword evidence="3" id="KW-1003">Cell membrane</keyword>
<dbReference type="Pfam" id="PF03176">
    <property type="entry name" value="MMPL"/>
    <property type="match status" value="2"/>
</dbReference>
<dbReference type="FunFam" id="1.20.1640.10:FF:000020">
    <property type="entry name" value="Transmembrane transport protein MmpL10"/>
    <property type="match status" value="1"/>
</dbReference>
<dbReference type="NCBIfam" id="TIGR00833">
    <property type="entry name" value="actII"/>
    <property type="match status" value="1"/>
</dbReference>
<comment type="similarity">
    <text evidence="2">Belongs to the resistance-nodulation-cell division (RND) (TC 2.A.6) family. MmpL subfamily.</text>
</comment>
<dbReference type="PANTHER" id="PTHR33406:SF6">
    <property type="entry name" value="MEMBRANE PROTEIN YDGH-RELATED"/>
    <property type="match status" value="1"/>
</dbReference>
<feature type="transmembrane region" description="Helical" evidence="7">
    <location>
        <begin position="244"/>
        <end position="268"/>
    </location>
</feature>
<feature type="domain" description="Membrane transport protein MMPL" evidence="8">
    <location>
        <begin position="599"/>
        <end position="928"/>
    </location>
</feature>
<evidence type="ECO:0000256" key="1">
    <source>
        <dbReference type="ARBA" id="ARBA00004651"/>
    </source>
</evidence>
<feature type="transmembrane region" description="Helical" evidence="7">
    <location>
        <begin position="887"/>
        <end position="910"/>
    </location>
</feature>
<dbReference type="RefSeq" id="WP_220696816.1">
    <property type="nucleotide sequence ID" value="NZ_CP080997.1"/>
</dbReference>
<feature type="transmembrane region" description="Helical" evidence="7">
    <location>
        <begin position="858"/>
        <end position="881"/>
    </location>
</feature>
<dbReference type="GO" id="GO:0005886">
    <property type="term" value="C:plasma membrane"/>
    <property type="evidence" value="ECO:0007669"/>
    <property type="project" value="UniProtKB-SubCell"/>
</dbReference>
<dbReference type="KEGG" id="mher:K3U94_14885"/>
<dbReference type="InterPro" id="IPR004869">
    <property type="entry name" value="MMPL_dom"/>
</dbReference>
<dbReference type="InterPro" id="IPR050545">
    <property type="entry name" value="Mycobact_MmpL"/>
</dbReference>
<feature type="domain" description="Membrane transport protein MMPL" evidence="8">
    <location>
        <begin position="49"/>
        <end position="378"/>
    </location>
</feature>
<evidence type="ECO:0000313" key="9">
    <source>
        <dbReference type="EMBL" id="QZA10161.1"/>
    </source>
</evidence>
<keyword evidence="6 7" id="KW-0472">Membrane</keyword>
<evidence type="ECO:0000256" key="7">
    <source>
        <dbReference type="SAM" id="Phobius"/>
    </source>
</evidence>
<protein>
    <submittedName>
        <fullName evidence="9">MMPL family transporter</fullName>
    </submittedName>
</protein>
<evidence type="ECO:0000313" key="10">
    <source>
        <dbReference type="Proteomes" id="UP000825008"/>
    </source>
</evidence>
<dbReference type="SUPFAM" id="SSF82866">
    <property type="entry name" value="Multidrug efflux transporter AcrB transmembrane domain"/>
    <property type="match status" value="2"/>
</dbReference>
<dbReference type="Proteomes" id="UP000825008">
    <property type="component" value="Chromosome"/>
</dbReference>
<feature type="transmembrane region" description="Helical" evidence="7">
    <location>
        <begin position="17"/>
        <end position="36"/>
    </location>
</feature>
<feature type="transmembrane region" description="Helical" evidence="7">
    <location>
        <begin position="289"/>
        <end position="314"/>
    </location>
</feature>
<dbReference type="Gene3D" id="1.20.1640.10">
    <property type="entry name" value="Multidrug efflux transporter AcrB transmembrane domain"/>
    <property type="match status" value="2"/>
</dbReference>
<feature type="transmembrane region" description="Helical" evidence="7">
    <location>
        <begin position="761"/>
        <end position="779"/>
    </location>
</feature>
<sequence>MSSGAGSSRFARVLYRFPVPIIVGWLLLTVAVNVVVPPLEVVGNQNLASLTPQDAPSMVAIKQMGRVFGEFDSDGMAMLVLEGQQELGDVEHRYYDGLIRALEADTVHVAHVQNFWGDLTTAAGAQSADGKAAYTQVHIAGDQGSTLSNESVSAIRDIVGRSDPPPGLGVYVTGPAPLEADMDTAGDKSMTKMTVITVAVITLMLLIVYRSIITTLLVLALVFIELSAGRGVVAIFGYHHVVGLSIFVVTVLTPLAIAAGTDYAIFLVGRYQEARQAGEDRQTAFYSTYRGVAHVIAGSGLTVAGAMVCLRLTRLNYFSSMGIPCAIGLLVVLAAALTLGPAILVLASRFGLLESKRPMRTRGWRRLGTAIVRWPTPILVCSLAVTMIGLLALPGYRTSYDSRHYVPAGLPSNIGYAAAERHFTAARMNPDLLMVHADHDMRNPADMLVLERIAKNIFRLPGIARVQAITRPLGAPIEHSSIPFQVGMQAVPITQNLAFLNDRLADMRTMTDDLGVMIVHIERMYELMVQLNDITHRTVGDTEDMAAVTTEIRDLLAVFDDTWRPVRNYFYWEPGCFNIPLCQSLRSSFDALDGVDRLTEQVETMLGDLEQMDALMPQLLSQLPPTISIAKSIRGTAMAMYATFSSMITQMERMTDTGNAMGQAFDDARNDDFFYLPPEAFDNPDFQRGMALLMSPDGAAARFIITHDVDPSTLEGISHVDAEINAARESVKGTPLAGAHFSLAGTAAMYKDIQNASRYDLMIAVIATIVLIFVVMLIITRALVAAFVIVATVVLSLAASFGLSVLLWQHLLGTDLHWMTLVFAIIILLAVGSDYNLLLVARLKEELPAGINTAIIRAMGGTGGVVTAAGLVFAFTMASMITSDLRSIGQIGIAIGLGLLFDTLIVRALMTPSIAAKLGHWFWWPMNSRRHYHHYAQFDVRPRSTVRF</sequence>
<organism evidence="9 10">
    <name type="scientific">Mycolicibacter heraklionensis</name>
    <dbReference type="NCBI Taxonomy" id="512402"/>
    <lineage>
        <taxon>Bacteria</taxon>
        <taxon>Bacillati</taxon>
        <taxon>Actinomycetota</taxon>
        <taxon>Actinomycetes</taxon>
        <taxon>Mycobacteriales</taxon>
        <taxon>Mycobacteriaceae</taxon>
        <taxon>Mycolicibacter</taxon>
    </lineage>
</organism>
<feature type="transmembrane region" description="Helical" evidence="7">
    <location>
        <begin position="816"/>
        <end position="837"/>
    </location>
</feature>
<evidence type="ECO:0000256" key="6">
    <source>
        <dbReference type="ARBA" id="ARBA00023136"/>
    </source>
</evidence>
<dbReference type="FunFam" id="1.20.1640.10:FF:000018">
    <property type="entry name" value="Transmembrane transport protein MmpL10"/>
    <property type="match status" value="1"/>
</dbReference>
<keyword evidence="4 7" id="KW-0812">Transmembrane</keyword>
<evidence type="ECO:0000256" key="5">
    <source>
        <dbReference type="ARBA" id="ARBA00022989"/>
    </source>
</evidence>
<feature type="transmembrane region" description="Helical" evidence="7">
    <location>
        <begin position="195"/>
        <end position="224"/>
    </location>
</feature>
<dbReference type="EMBL" id="CP080997">
    <property type="protein sequence ID" value="QZA10161.1"/>
    <property type="molecule type" value="Genomic_DNA"/>
</dbReference>
<feature type="transmembrane region" description="Helical" evidence="7">
    <location>
        <begin position="326"/>
        <end position="350"/>
    </location>
</feature>
<reference evidence="9" key="1">
    <citation type="submission" date="2021-08" db="EMBL/GenBank/DDBJ databases">
        <title>Whole genome sequencing of non-tuberculosis mycobacteria type-strains.</title>
        <authorList>
            <person name="Igarashi Y."/>
            <person name="Osugi A."/>
            <person name="Mitarai S."/>
        </authorList>
    </citation>
    <scope>NUCLEOTIDE SEQUENCE</scope>
    <source>
        <strain evidence="9">JCM 30995</strain>
    </source>
</reference>
<evidence type="ECO:0000259" key="8">
    <source>
        <dbReference type="Pfam" id="PF03176"/>
    </source>
</evidence>
<keyword evidence="5 7" id="KW-1133">Transmembrane helix</keyword>
<evidence type="ECO:0000256" key="4">
    <source>
        <dbReference type="ARBA" id="ARBA00022692"/>
    </source>
</evidence>
<proteinExistence type="inferred from homology"/>
<accession>A0A9X7ZGL6</accession>
<dbReference type="AlphaFoldDB" id="A0A9X7ZGL6"/>
<dbReference type="InterPro" id="IPR004707">
    <property type="entry name" value="MmpL_fam"/>
</dbReference>
<feature type="transmembrane region" description="Helical" evidence="7">
    <location>
        <begin position="371"/>
        <end position="393"/>
    </location>
</feature>
<gene>
    <name evidence="9" type="ORF">K3U94_14885</name>
</gene>
<comment type="subcellular location">
    <subcellularLocation>
        <location evidence="1">Cell membrane</location>
        <topology evidence="1">Multi-pass membrane protein</topology>
    </subcellularLocation>
</comment>
<feature type="transmembrane region" description="Helical" evidence="7">
    <location>
        <begin position="786"/>
        <end position="810"/>
    </location>
</feature>
<dbReference type="PANTHER" id="PTHR33406">
    <property type="entry name" value="MEMBRANE PROTEIN MJ1562-RELATED"/>
    <property type="match status" value="1"/>
</dbReference>
<evidence type="ECO:0000256" key="2">
    <source>
        <dbReference type="ARBA" id="ARBA00010157"/>
    </source>
</evidence>